<dbReference type="SUPFAM" id="SSF46785">
    <property type="entry name" value="Winged helix' DNA-binding domain"/>
    <property type="match status" value="1"/>
</dbReference>
<dbReference type="AlphaFoldDB" id="D0LHY5"/>
<sequence>MNVPKTLSRLSQAPQDPEELRRVARTLASTLHSKRGTQTNGARAYLAQHATKHGDFAAGYSASLCDIAVEHSRAAAEDDDIECARRLLVDRQMRELLARLAVEPARPRALAEVVEESTAQVAERLDHLAAVGLVQAYAAGTDERHMAVYRATRTGRRLLDELGPNLSTPIEQGIRLAVSLFDYLAQHQLSPASALHEIAEELLHDPAAAVAAVRAWAEAASERGLVDEFGSAPLAEGTGAKRAPGYRASTSAAGELRSAHLWREAPALLEQLGSERAAPVYVRTDPAGWSAWAFALNSRDHSGRSRTIVDGDILAQSVSPPEHGFDLVYDRRDTLDSDSREPTMRAFLERAEQRFLIAADDEDVPEGFIRLAPPPPDSDSDNAPS</sequence>
<evidence type="ECO:0000313" key="2">
    <source>
        <dbReference type="EMBL" id="ACY14814.1"/>
    </source>
</evidence>
<proteinExistence type="predicted"/>
<protein>
    <submittedName>
        <fullName evidence="2">Uncharacterized protein</fullName>
    </submittedName>
</protein>
<evidence type="ECO:0000313" key="3">
    <source>
        <dbReference type="Proteomes" id="UP000001880"/>
    </source>
</evidence>
<feature type="region of interest" description="Disordered" evidence="1">
    <location>
        <begin position="366"/>
        <end position="385"/>
    </location>
</feature>
<gene>
    <name evidence="2" type="ordered locus">Hoch_2271</name>
</gene>
<dbReference type="EMBL" id="CP001804">
    <property type="protein sequence ID" value="ACY14814.1"/>
    <property type="molecule type" value="Genomic_DNA"/>
</dbReference>
<dbReference type="HOGENOM" id="CLU_755997_0_0_7"/>
<dbReference type="STRING" id="502025.Hoch_2271"/>
<dbReference type="Gene3D" id="1.10.10.10">
    <property type="entry name" value="Winged helix-like DNA-binding domain superfamily/Winged helix DNA-binding domain"/>
    <property type="match status" value="1"/>
</dbReference>
<evidence type="ECO:0000256" key="1">
    <source>
        <dbReference type="SAM" id="MobiDB-lite"/>
    </source>
</evidence>
<keyword evidence="3" id="KW-1185">Reference proteome</keyword>
<accession>D0LHY5</accession>
<organism evidence="2 3">
    <name type="scientific">Haliangium ochraceum (strain DSM 14365 / JCM 11303 / SMP-2)</name>
    <dbReference type="NCBI Taxonomy" id="502025"/>
    <lineage>
        <taxon>Bacteria</taxon>
        <taxon>Pseudomonadati</taxon>
        <taxon>Myxococcota</taxon>
        <taxon>Polyangia</taxon>
        <taxon>Haliangiales</taxon>
        <taxon>Kofleriaceae</taxon>
        <taxon>Haliangium</taxon>
    </lineage>
</organism>
<dbReference type="KEGG" id="hoh:Hoch_2271"/>
<dbReference type="RefSeq" id="WP_012827422.1">
    <property type="nucleotide sequence ID" value="NC_013440.1"/>
</dbReference>
<dbReference type="InterPro" id="IPR036390">
    <property type="entry name" value="WH_DNA-bd_sf"/>
</dbReference>
<dbReference type="OrthoDB" id="195851at2"/>
<dbReference type="eggNOG" id="COG1846">
    <property type="taxonomic scope" value="Bacteria"/>
</dbReference>
<dbReference type="Proteomes" id="UP000001880">
    <property type="component" value="Chromosome"/>
</dbReference>
<reference evidence="2 3" key="1">
    <citation type="journal article" date="2010" name="Stand. Genomic Sci.">
        <title>Complete genome sequence of Haliangium ochraceum type strain (SMP-2).</title>
        <authorList>
            <consortium name="US DOE Joint Genome Institute (JGI-PGF)"/>
            <person name="Ivanova N."/>
            <person name="Daum C."/>
            <person name="Lang E."/>
            <person name="Abt B."/>
            <person name="Kopitz M."/>
            <person name="Saunders E."/>
            <person name="Lapidus A."/>
            <person name="Lucas S."/>
            <person name="Glavina Del Rio T."/>
            <person name="Nolan M."/>
            <person name="Tice H."/>
            <person name="Copeland A."/>
            <person name="Cheng J.F."/>
            <person name="Chen F."/>
            <person name="Bruce D."/>
            <person name="Goodwin L."/>
            <person name="Pitluck S."/>
            <person name="Mavromatis K."/>
            <person name="Pati A."/>
            <person name="Mikhailova N."/>
            <person name="Chen A."/>
            <person name="Palaniappan K."/>
            <person name="Land M."/>
            <person name="Hauser L."/>
            <person name="Chang Y.J."/>
            <person name="Jeffries C.D."/>
            <person name="Detter J.C."/>
            <person name="Brettin T."/>
            <person name="Rohde M."/>
            <person name="Goker M."/>
            <person name="Bristow J."/>
            <person name="Markowitz V."/>
            <person name="Eisen J.A."/>
            <person name="Hugenholtz P."/>
            <person name="Kyrpides N.C."/>
            <person name="Klenk H.P."/>
        </authorList>
    </citation>
    <scope>NUCLEOTIDE SEQUENCE [LARGE SCALE GENOMIC DNA]</scope>
    <source>
        <strain evidence="3">DSM 14365 / CIP 107738 / JCM 11303 / AJ 13395 / SMP-2</strain>
    </source>
</reference>
<name>D0LHY5_HALO1</name>
<dbReference type="InterPro" id="IPR036388">
    <property type="entry name" value="WH-like_DNA-bd_sf"/>
</dbReference>